<dbReference type="EC" id="1.2.1.3" evidence="4"/>
<dbReference type="InterPro" id="IPR016162">
    <property type="entry name" value="Ald_DH_N"/>
</dbReference>
<dbReference type="InterPro" id="IPR029510">
    <property type="entry name" value="Ald_DH_CS_GLU"/>
</dbReference>
<dbReference type="CDD" id="cd07102">
    <property type="entry name" value="ALDH_EDX86601"/>
    <property type="match status" value="1"/>
</dbReference>
<dbReference type="GO" id="GO:0004029">
    <property type="term" value="F:aldehyde dehydrogenase (NAD+) activity"/>
    <property type="evidence" value="ECO:0007669"/>
    <property type="project" value="UniProtKB-EC"/>
</dbReference>
<feature type="active site" evidence="6">
    <location>
        <position position="232"/>
    </location>
</feature>
<keyword evidence="2" id="KW-0521">NADP</keyword>
<gene>
    <name evidence="10" type="ORF">P170DRAFT_455119</name>
</gene>
<comment type="similarity">
    <text evidence="1 7">Belongs to the aldehyde dehydrogenase family.</text>
</comment>
<dbReference type="PANTHER" id="PTHR11699">
    <property type="entry name" value="ALDEHYDE DEHYDROGENASE-RELATED"/>
    <property type="match status" value="1"/>
</dbReference>
<dbReference type="FunFam" id="3.40.309.10:FF:000009">
    <property type="entry name" value="Aldehyde dehydrogenase A"/>
    <property type="match status" value="1"/>
</dbReference>
<dbReference type="VEuPathDB" id="FungiDB:P170DRAFT_455119"/>
<reference evidence="10 11" key="1">
    <citation type="submission" date="2016-12" db="EMBL/GenBank/DDBJ databases">
        <title>The genomes of Aspergillus section Nigri reveals drivers in fungal speciation.</title>
        <authorList>
            <consortium name="DOE Joint Genome Institute"/>
            <person name="Vesth T.C."/>
            <person name="Nybo J."/>
            <person name="Theobald S."/>
            <person name="Brandl J."/>
            <person name="Frisvad J.C."/>
            <person name="Nielsen K.F."/>
            <person name="Lyhne E.K."/>
            <person name="Kogle M.E."/>
            <person name="Kuo A."/>
            <person name="Riley R."/>
            <person name="Clum A."/>
            <person name="Nolan M."/>
            <person name="Lipzen A."/>
            <person name="Salamov A."/>
            <person name="Henrissat B."/>
            <person name="Wiebenga A."/>
            <person name="De Vries R.P."/>
            <person name="Grigoriev I.V."/>
            <person name="Mortensen U.H."/>
            <person name="Andersen M.R."/>
            <person name="Baker S.E."/>
        </authorList>
    </citation>
    <scope>NUCLEOTIDE SEQUENCE [LARGE SCALE GENOMIC DNA]</scope>
    <source>
        <strain evidence="10 11">IBT 23096</strain>
    </source>
</reference>
<dbReference type="GeneID" id="36559204"/>
<dbReference type="Gene3D" id="3.40.605.10">
    <property type="entry name" value="Aldehyde Dehydrogenase, Chain A, domain 1"/>
    <property type="match status" value="1"/>
</dbReference>
<comment type="catalytic activity">
    <reaction evidence="5">
        <text>an aldehyde + NAD(+) + H2O = a carboxylate + NADH + 2 H(+)</text>
        <dbReference type="Rhea" id="RHEA:16185"/>
        <dbReference type="ChEBI" id="CHEBI:15377"/>
        <dbReference type="ChEBI" id="CHEBI:15378"/>
        <dbReference type="ChEBI" id="CHEBI:17478"/>
        <dbReference type="ChEBI" id="CHEBI:29067"/>
        <dbReference type="ChEBI" id="CHEBI:57540"/>
        <dbReference type="ChEBI" id="CHEBI:57945"/>
        <dbReference type="EC" id="1.2.1.3"/>
    </reaction>
</comment>
<keyword evidence="8" id="KW-0472">Membrane</keyword>
<organism evidence="10 11">
    <name type="scientific">Aspergillus steynii IBT 23096</name>
    <dbReference type="NCBI Taxonomy" id="1392250"/>
    <lineage>
        <taxon>Eukaryota</taxon>
        <taxon>Fungi</taxon>
        <taxon>Dikarya</taxon>
        <taxon>Ascomycota</taxon>
        <taxon>Pezizomycotina</taxon>
        <taxon>Eurotiomycetes</taxon>
        <taxon>Eurotiomycetidae</taxon>
        <taxon>Eurotiales</taxon>
        <taxon>Aspergillaceae</taxon>
        <taxon>Aspergillus</taxon>
        <taxon>Aspergillus subgen. Circumdati</taxon>
    </lineage>
</organism>
<keyword evidence="8" id="KW-0812">Transmembrane</keyword>
<keyword evidence="11" id="KW-1185">Reference proteome</keyword>
<feature type="domain" description="Aldehyde dehydrogenase" evidence="9">
    <location>
        <begin position="4"/>
        <end position="458"/>
    </location>
</feature>
<dbReference type="InterPro" id="IPR016161">
    <property type="entry name" value="Ald_DH/histidinol_DH"/>
</dbReference>
<dbReference type="STRING" id="1392250.A0A2I2GCT7"/>
<evidence type="ECO:0000256" key="2">
    <source>
        <dbReference type="ARBA" id="ARBA00022857"/>
    </source>
</evidence>
<evidence type="ECO:0000313" key="11">
    <source>
        <dbReference type="Proteomes" id="UP000234275"/>
    </source>
</evidence>
<sequence length="466" mass="50724">MSNAIRTLSPSTNKLIYEHPGTSLEEARQLAISAQDAHKSWKQVPLSERKSIILKALELIKANKETLAEELTSQMGRPIAFATKEIDTMRKRADYLLDIVDDSLKNLPGQPEDGFRRFLKKEPIGVVFIATAWNFPYLITISTILPALLAGNAVLLRPSPQTPLIGERFLSFFTEAGLPPHLFQLIHCGSLDVLDQIVALPQINLVSFTGSTAGGMRIREATARRVVPVNLELGGNDPAYVRPDADLAYVAAQLVDGAVFNSGQSCCSVERVYVHADVHDAFVHEVQKELATYKLGDPADQSTTTGPVISQQAVKTINAHIADALAKGAVDATPDNATFSAPPPDGNYVAPKVLVNVSHDMRTMREETFGPVMPIMKVASDDEAVALMNDTDFGLTASVWTKDVSAAEGLMDRLEAGTVFVNRCDYPSPDLAWIGWKNSGLGCTLGPHGFDAFYKLKSFHIKEQQA</sequence>
<protein>
    <recommendedName>
        <fullName evidence="4">aldehyde dehydrogenase (NAD(+))</fullName>
        <ecNumber evidence="4">1.2.1.3</ecNumber>
    </recommendedName>
</protein>
<evidence type="ECO:0000256" key="7">
    <source>
        <dbReference type="RuleBase" id="RU003345"/>
    </source>
</evidence>
<evidence type="ECO:0000256" key="4">
    <source>
        <dbReference type="ARBA" id="ARBA00024226"/>
    </source>
</evidence>
<dbReference type="SUPFAM" id="SSF53720">
    <property type="entry name" value="ALDH-like"/>
    <property type="match status" value="1"/>
</dbReference>
<dbReference type="InterPro" id="IPR016163">
    <property type="entry name" value="Ald_DH_C"/>
</dbReference>
<name>A0A2I2GCT7_9EURO</name>
<dbReference type="Gene3D" id="3.40.309.10">
    <property type="entry name" value="Aldehyde Dehydrogenase, Chain A, domain 2"/>
    <property type="match status" value="1"/>
</dbReference>
<feature type="transmembrane region" description="Helical" evidence="8">
    <location>
        <begin position="124"/>
        <end position="149"/>
    </location>
</feature>
<dbReference type="Pfam" id="PF00171">
    <property type="entry name" value="Aldedh"/>
    <property type="match status" value="1"/>
</dbReference>
<dbReference type="AlphaFoldDB" id="A0A2I2GCT7"/>
<evidence type="ECO:0000259" key="9">
    <source>
        <dbReference type="Pfam" id="PF00171"/>
    </source>
</evidence>
<keyword evidence="8" id="KW-1133">Transmembrane helix</keyword>
<dbReference type="OrthoDB" id="310895at2759"/>
<dbReference type="Proteomes" id="UP000234275">
    <property type="component" value="Unassembled WGS sequence"/>
</dbReference>
<keyword evidence="3 7" id="KW-0560">Oxidoreductase</keyword>
<dbReference type="FunFam" id="3.40.605.10:FF:000012">
    <property type="entry name" value="NAD-dependent succinate-semialdehyde dehydrogenase"/>
    <property type="match status" value="1"/>
</dbReference>
<evidence type="ECO:0000256" key="1">
    <source>
        <dbReference type="ARBA" id="ARBA00009986"/>
    </source>
</evidence>
<evidence type="ECO:0000313" key="10">
    <source>
        <dbReference type="EMBL" id="PLB50647.1"/>
    </source>
</evidence>
<dbReference type="RefSeq" id="XP_024705949.1">
    <property type="nucleotide sequence ID" value="XM_024851505.1"/>
</dbReference>
<evidence type="ECO:0000256" key="5">
    <source>
        <dbReference type="ARBA" id="ARBA00049194"/>
    </source>
</evidence>
<comment type="caution">
    <text evidence="10">The sequence shown here is derived from an EMBL/GenBank/DDBJ whole genome shotgun (WGS) entry which is preliminary data.</text>
</comment>
<evidence type="ECO:0000256" key="3">
    <source>
        <dbReference type="ARBA" id="ARBA00023002"/>
    </source>
</evidence>
<dbReference type="PROSITE" id="PS00687">
    <property type="entry name" value="ALDEHYDE_DEHYDR_GLU"/>
    <property type="match status" value="1"/>
</dbReference>
<proteinExistence type="inferred from homology"/>
<accession>A0A2I2GCT7</accession>
<dbReference type="InterPro" id="IPR015590">
    <property type="entry name" value="Aldehyde_DH_dom"/>
</dbReference>
<evidence type="ECO:0000256" key="8">
    <source>
        <dbReference type="SAM" id="Phobius"/>
    </source>
</evidence>
<dbReference type="EMBL" id="MSFO01000003">
    <property type="protein sequence ID" value="PLB50647.1"/>
    <property type="molecule type" value="Genomic_DNA"/>
</dbReference>
<evidence type="ECO:0000256" key="6">
    <source>
        <dbReference type="PROSITE-ProRule" id="PRU10007"/>
    </source>
</evidence>